<sequence>MLTVRPKDETAAAPGAMPGMDMKKKMDMAASGTAIHDPSPPVWVMGAVSFAVLAIGATIALTFGKAH</sequence>
<evidence type="ECO:0000313" key="3">
    <source>
        <dbReference type="Proteomes" id="UP000094472"/>
    </source>
</evidence>
<evidence type="ECO:0000313" key="2">
    <source>
        <dbReference type="EMBL" id="ODR96181.1"/>
    </source>
</evidence>
<keyword evidence="1" id="KW-1133">Transmembrane helix</keyword>
<proteinExistence type="predicted"/>
<gene>
    <name evidence="2" type="ORF">AUC69_15600</name>
</gene>
<dbReference type="EMBL" id="LPWF01000030">
    <property type="protein sequence ID" value="ODR96181.1"/>
    <property type="molecule type" value="Genomic_DNA"/>
</dbReference>
<dbReference type="RefSeq" id="WP_069442482.1">
    <property type="nucleotide sequence ID" value="NZ_LPWF01000030.1"/>
</dbReference>
<reference evidence="2 3" key="1">
    <citation type="journal article" date="2016" name="Environ. Microbiol.">
        <title>New Methyloceanibacter diversity from North Sea sediments includes methanotroph containing solely the soluble methane monooxygenase.</title>
        <authorList>
            <person name="Vekeman B."/>
            <person name="Kerckhof F.M."/>
            <person name="Cremers G."/>
            <person name="de Vos P."/>
            <person name="Vandamme P."/>
            <person name="Boon N."/>
            <person name="Op den Camp H.J."/>
            <person name="Heylen K."/>
        </authorList>
    </citation>
    <scope>NUCLEOTIDE SEQUENCE [LARGE SCALE GENOMIC DNA]</scope>
    <source>
        <strain evidence="2 3">R-67175</strain>
    </source>
</reference>
<keyword evidence="1" id="KW-0812">Transmembrane</keyword>
<accession>A0A1E3VSC9</accession>
<evidence type="ECO:0000256" key="1">
    <source>
        <dbReference type="SAM" id="Phobius"/>
    </source>
</evidence>
<keyword evidence="1" id="KW-0472">Membrane</keyword>
<organism evidence="2 3">
    <name type="scientific">Methyloceanibacter superfactus</name>
    <dbReference type="NCBI Taxonomy" id="1774969"/>
    <lineage>
        <taxon>Bacteria</taxon>
        <taxon>Pseudomonadati</taxon>
        <taxon>Pseudomonadota</taxon>
        <taxon>Alphaproteobacteria</taxon>
        <taxon>Hyphomicrobiales</taxon>
        <taxon>Hyphomicrobiaceae</taxon>
        <taxon>Methyloceanibacter</taxon>
    </lineage>
</organism>
<dbReference type="STRING" id="1774969.AUC69_15600"/>
<comment type="caution">
    <text evidence="2">The sequence shown here is derived from an EMBL/GenBank/DDBJ whole genome shotgun (WGS) entry which is preliminary data.</text>
</comment>
<feature type="transmembrane region" description="Helical" evidence="1">
    <location>
        <begin position="42"/>
        <end position="63"/>
    </location>
</feature>
<keyword evidence="3" id="KW-1185">Reference proteome</keyword>
<protein>
    <submittedName>
        <fullName evidence="2">Uncharacterized protein</fullName>
    </submittedName>
</protein>
<name>A0A1E3VSC9_9HYPH</name>
<dbReference type="Proteomes" id="UP000094472">
    <property type="component" value="Unassembled WGS sequence"/>
</dbReference>
<dbReference type="AlphaFoldDB" id="A0A1E3VSC9"/>